<feature type="domain" description="O-antigen ligase-related" evidence="6">
    <location>
        <begin position="189"/>
        <end position="332"/>
    </location>
</feature>
<dbReference type="GO" id="GO:0016020">
    <property type="term" value="C:membrane"/>
    <property type="evidence" value="ECO:0007669"/>
    <property type="project" value="UniProtKB-SubCell"/>
</dbReference>
<feature type="transmembrane region" description="Helical" evidence="5">
    <location>
        <begin position="360"/>
        <end position="378"/>
    </location>
</feature>
<feature type="transmembrane region" description="Helical" evidence="5">
    <location>
        <begin position="33"/>
        <end position="48"/>
    </location>
</feature>
<feature type="transmembrane region" description="Helical" evidence="5">
    <location>
        <begin position="222"/>
        <end position="240"/>
    </location>
</feature>
<keyword evidence="2 5" id="KW-0812">Transmembrane</keyword>
<reference evidence="7 8" key="1">
    <citation type="submission" date="2011-06" db="EMBL/GenBank/DDBJ databases">
        <authorList>
            <person name="Muzny D."/>
            <person name="Qin X."/>
            <person name="Deng J."/>
            <person name="Jiang H."/>
            <person name="Liu Y."/>
            <person name="Qu J."/>
            <person name="Song X.-Z."/>
            <person name="Zhang L."/>
            <person name="Thornton R."/>
            <person name="Coyle M."/>
            <person name="Francisco L."/>
            <person name="Jackson L."/>
            <person name="Javaid M."/>
            <person name="Korchina V."/>
            <person name="Kovar C."/>
            <person name="Mata R."/>
            <person name="Mathew T."/>
            <person name="Ngo R."/>
            <person name="Nguyen L."/>
            <person name="Nguyen N."/>
            <person name="Okwuonu G."/>
            <person name="Ongeri F."/>
            <person name="Pham C."/>
            <person name="Simmons D."/>
            <person name="Wilczek-Boney K."/>
            <person name="Hale W."/>
            <person name="Jakkamsetti A."/>
            <person name="Pham P."/>
            <person name="Ruth R."/>
            <person name="San Lucas F."/>
            <person name="Warren J."/>
            <person name="Zhang J."/>
            <person name="Zhao Z."/>
            <person name="Zhou C."/>
            <person name="Zhu D."/>
            <person name="Lee S."/>
            <person name="Bess C."/>
            <person name="Blankenburg K."/>
            <person name="Forbes L."/>
            <person name="Fu Q."/>
            <person name="Gubbala S."/>
            <person name="Hirani K."/>
            <person name="Jayaseelan J.C."/>
            <person name="Lara F."/>
            <person name="Munidasa M."/>
            <person name="Palculict T."/>
            <person name="Patil S."/>
            <person name="Pu L.-L."/>
            <person name="Saada N."/>
            <person name="Tang L."/>
            <person name="Weissenberger G."/>
            <person name="Zhu Y."/>
            <person name="Hemphill L."/>
            <person name="Shang Y."/>
            <person name="Youmans B."/>
            <person name="Ayvaz T."/>
            <person name="Ross M."/>
            <person name="Santibanez J."/>
            <person name="Aqrawi P."/>
            <person name="Gross S."/>
            <person name="Joshi V."/>
            <person name="Fowler G."/>
            <person name="Nazareth L."/>
            <person name="Reid J."/>
            <person name="Worley K."/>
            <person name="Petrosino J."/>
            <person name="Highlander S."/>
            <person name="Gibbs R."/>
        </authorList>
    </citation>
    <scope>NUCLEOTIDE SEQUENCE [LARGE SCALE GENOMIC DNA]</scope>
    <source>
        <strain evidence="7 8">ATCC 25577</strain>
    </source>
</reference>
<feature type="transmembrane region" description="Helical" evidence="5">
    <location>
        <begin position="272"/>
        <end position="296"/>
    </location>
</feature>
<evidence type="ECO:0000256" key="3">
    <source>
        <dbReference type="ARBA" id="ARBA00022989"/>
    </source>
</evidence>
<proteinExistence type="predicted"/>
<dbReference type="Proteomes" id="UP000005332">
    <property type="component" value="Unassembled WGS sequence"/>
</dbReference>
<dbReference type="HOGENOM" id="CLU_655297_0_0_11"/>
<evidence type="ECO:0000256" key="4">
    <source>
        <dbReference type="ARBA" id="ARBA00023136"/>
    </source>
</evidence>
<evidence type="ECO:0000313" key="8">
    <source>
        <dbReference type="Proteomes" id="UP000005332"/>
    </source>
</evidence>
<evidence type="ECO:0000313" key="7">
    <source>
        <dbReference type="EMBL" id="EGY77637.1"/>
    </source>
</evidence>
<gene>
    <name evidence="7" type="ORF">HMPREF9153_1180</name>
</gene>
<comment type="caution">
    <text evidence="7">The sequence shown here is derived from an EMBL/GenBank/DDBJ whole genome shotgun (WGS) entry which is preliminary data.</text>
</comment>
<feature type="transmembrane region" description="Helical" evidence="5">
    <location>
        <begin position="55"/>
        <end position="73"/>
    </location>
</feature>
<evidence type="ECO:0000256" key="5">
    <source>
        <dbReference type="SAM" id="Phobius"/>
    </source>
</evidence>
<accession>G4CXC3</accession>
<feature type="transmembrane region" description="Helical" evidence="5">
    <location>
        <begin position="79"/>
        <end position="96"/>
    </location>
</feature>
<feature type="transmembrane region" description="Helical" evidence="5">
    <location>
        <begin position="384"/>
        <end position="401"/>
    </location>
</feature>
<evidence type="ECO:0000259" key="6">
    <source>
        <dbReference type="Pfam" id="PF04932"/>
    </source>
</evidence>
<name>G4CXC3_9ACTN</name>
<feature type="transmembrane region" description="Helical" evidence="5">
    <location>
        <begin position="316"/>
        <end position="339"/>
    </location>
</feature>
<sequence>MTRILTRVLVALLPLTVLFGTYAAVGPLTSFRVGVAALAVIALIKGTSWPRQWPLIIFGLAWVVVGVVSGLMVSWTPAWGDLANLVIGFVLAWALSRLRSEGVLGDLTCGWEVAILISLPIAVWEHHTTRHLSQFIDGQWQGRPLVYPLPGTFFPNPNYYALFLVLGLGLIAWHAVVKGGWQRWCHVVVALASFYLLWLTGSKLCLMGAVLMAIGAALTWKYGRIVVGAGAVAAVVLVLGPGRATLLSAWNDVIAVLVQHANLGSRSWPVRLSLLGFGLHLIATHPLVGVGPGGFAHLSRDSTVYSLHHKTNPHNGLIHVASDYGVLVAAVLVVAWVWGIVRAFQRCAHRSGQTRHIARLYIAMMFAVPVLMMANSVFVGPNVVALWMAVLVLLDTVVGSRDTVMARRAVREEA</sequence>
<keyword evidence="4 5" id="KW-0472">Membrane</keyword>
<evidence type="ECO:0000256" key="2">
    <source>
        <dbReference type="ARBA" id="ARBA00022692"/>
    </source>
</evidence>
<keyword evidence="3 5" id="KW-1133">Transmembrane helix</keyword>
<evidence type="ECO:0000256" key="1">
    <source>
        <dbReference type="ARBA" id="ARBA00004141"/>
    </source>
</evidence>
<organism evidence="7 8">
    <name type="scientific">Cutibacterium avidum ATCC 25577</name>
    <dbReference type="NCBI Taxonomy" id="997355"/>
    <lineage>
        <taxon>Bacteria</taxon>
        <taxon>Bacillati</taxon>
        <taxon>Actinomycetota</taxon>
        <taxon>Actinomycetes</taxon>
        <taxon>Propionibacteriales</taxon>
        <taxon>Propionibacteriaceae</taxon>
        <taxon>Cutibacterium</taxon>
    </lineage>
</organism>
<dbReference type="InterPro" id="IPR007016">
    <property type="entry name" value="O-antigen_ligase-rel_domated"/>
</dbReference>
<dbReference type="EMBL" id="AGBA01000013">
    <property type="protein sequence ID" value="EGY77637.1"/>
    <property type="molecule type" value="Genomic_DNA"/>
</dbReference>
<dbReference type="Pfam" id="PF04932">
    <property type="entry name" value="Wzy_C"/>
    <property type="match status" value="1"/>
</dbReference>
<keyword evidence="8" id="KW-1185">Reference proteome</keyword>
<comment type="subcellular location">
    <subcellularLocation>
        <location evidence="1">Membrane</location>
        <topology evidence="1">Multi-pass membrane protein</topology>
    </subcellularLocation>
</comment>
<protein>
    <recommendedName>
        <fullName evidence="6">O-antigen ligase-related domain-containing protein</fullName>
    </recommendedName>
</protein>
<dbReference type="RefSeq" id="WP_004810272.1">
    <property type="nucleotide sequence ID" value="NZ_JH165054.1"/>
</dbReference>
<dbReference type="PANTHER" id="PTHR37422">
    <property type="entry name" value="TEICHURONIC ACID BIOSYNTHESIS PROTEIN TUAE"/>
    <property type="match status" value="1"/>
</dbReference>
<feature type="transmembrane region" description="Helical" evidence="5">
    <location>
        <begin position="159"/>
        <end position="176"/>
    </location>
</feature>
<feature type="transmembrane region" description="Helical" evidence="5">
    <location>
        <begin position="103"/>
        <end position="124"/>
    </location>
</feature>
<dbReference type="PATRIC" id="fig|997355.3.peg.1160"/>
<feature type="transmembrane region" description="Helical" evidence="5">
    <location>
        <begin position="188"/>
        <end position="216"/>
    </location>
</feature>
<dbReference type="InterPro" id="IPR051533">
    <property type="entry name" value="WaaL-like"/>
</dbReference>
<dbReference type="AlphaFoldDB" id="G4CXC3"/>
<dbReference type="PANTHER" id="PTHR37422:SF13">
    <property type="entry name" value="LIPOPOLYSACCHARIDE BIOSYNTHESIS PROTEIN PA4999-RELATED"/>
    <property type="match status" value="1"/>
</dbReference>